<dbReference type="Pfam" id="PF01557">
    <property type="entry name" value="FAA_hydrolase"/>
    <property type="match status" value="1"/>
</dbReference>
<evidence type="ECO:0000313" key="4">
    <source>
        <dbReference type="Proteomes" id="UP000028006"/>
    </source>
</evidence>
<dbReference type="PANTHER" id="PTHR11820">
    <property type="entry name" value="ACYLPYRUVASE"/>
    <property type="match status" value="1"/>
</dbReference>
<comment type="caution">
    <text evidence="3">The sequence shown here is derived from an EMBL/GenBank/DDBJ whole genome shotgun (WGS) entry which is preliminary data.</text>
</comment>
<dbReference type="InterPro" id="IPR036663">
    <property type="entry name" value="Fumarylacetoacetase_C_sf"/>
</dbReference>
<protein>
    <recommendedName>
        <fullName evidence="2">Fumarylacetoacetase-like C-terminal domain-containing protein</fullName>
    </recommendedName>
</protein>
<dbReference type="InterPro" id="IPR011234">
    <property type="entry name" value="Fumarylacetoacetase-like_C"/>
</dbReference>
<dbReference type="GO" id="GO:0003824">
    <property type="term" value="F:catalytic activity"/>
    <property type="evidence" value="ECO:0007669"/>
    <property type="project" value="InterPro"/>
</dbReference>
<evidence type="ECO:0000256" key="1">
    <source>
        <dbReference type="ARBA" id="ARBA00022723"/>
    </source>
</evidence>
<evidence type="ECO:0000259" key="2">
    <source>
        <dbReference type="Pfam" id="PF01557"/>
    </source>
</evidence>
<keyword evidence="4" id="KW-1185">Reference proteome</keyword>
<name>A0A081MZK3_9GAMM</name>
<dbReference type="SUPFAM" id="SSF56529">
    <property type="entry name" value="FAH"/>
    <property type="match status" value="1"/>
</dbReference>
<accession>A0A081MZK3</accession>
<dbReference type="EMBL" id="JOKG01000006">
    <property type="protein sequence ID" value="KEQ11626.1"/>
    <property type="molecule type" value="Genomic_DNA"/>
</dbReference>
<reference evidence="3 4" key="1">
    <citation type="submission" date="2014-06" db="EMBL/GenBank/DDBJ databases">
        <title>Whole Genome Sequences of Three Symbiotic Endozoicomonas Bacteria.</title>
        <authorList>
            <person name="Neave M.J."/>
            <person name="Apprill A."/>
            <person name="Voolstra C.R."/>
        </authorList>
    </citation>
    <scope>NUCLEOTIDE SEQUENCE [LARGE SCALE GENOMIC DNA]</scope>
    <source>
        <strain evidence="3 4">LMG 24815</strain>
    </source>
</reference>
<dbReference type="RefSeq" id="WP_034879388.1">
    <property type="nucleotide sequence ID" value="NZ_JOKG01000006.1"/>
</dbReference>
<feature type="domain" description="Fumarylacetoacetase-like C-terminal" evidence="2">
    <location>
        <begin position="46"/>
        <end position="243"/>
    </location>
</feature>
<dbReference type="AlphaFoldDB" id="A0A081MZK3"/>
<dbReference type="GO" id="GO:0046872">
    <property type="term" value="F:metal ion binding"/>
    <property type="evidence" value="ECO:0007669"/>
    <property type="project" value="UniProtKB-KW"/>
</dbReference>
<dbReference type="Gene3D" id="3.90.850.10">
    <property type="entry name" value="Fumarylacetoacetase-like, C-terminal domain"/>
    <property type="match status" value="1"/>
</dbReference>
<dbReference type="Proteomes" id="UP000028006">
    <property type="component" value="Unassembled WGS sequence"/>
</dbReference>
<proteinExistence type="predicted"/>
<dbReference type="PANTHER" id="PTHR11820:SF114">
    <property type="entry name" value="4-HYDROXYPHENYLACETATE CATABOLISM PROTEIN"/>
    <property type="match status" value="1"/>
</dbReference>
<sequence>MKRARVLIDNSVVNITSENGKLWLTDDGRVTDVTSAQWLPPKCAQIIGLAVNSARHGDECQVTIPENPILYFKLPNSLTGHNTPVQRPDQVNFYTPQAELVIEIGKAAHRVRKEDALKYVSGYTLLNNFTVQDFVKGYYRPPVKAKNFDGSGVLGPWMVSADEIDNPDALSVTTTVNGKVVSSGSTADYIHSVADVIAYISDFMTLASGSLITMGTIGGLVNVEAGDEVSVEISGIGSVTNSLVDTEAFYG</sequence>
<gene>
    <name evidence="3" type="ORF">GZ77_24185</name>
</gene>
<keyword evidence="1" id="KW-0479">Metal-binding</keyword>
<dbReference type="eggNOG" id="COG0179">
    <property type="taxonomic scope" value="Bacteria"/>
</dbReference>
<organism evidence="3 4">
    <name type="scientific">Endozoicomonas montiporae</name>
    <dbReference type="NCBI Taxonomy" id="1027273"/>
    <lineage>
        <taxon>Bacteria</taxon>
        <taxon>Pseudomonadati</taxon>
        <taxon>Pseudomonadota</taxon>
        <taxon>Gammaproteobacteria</taxon>
        <taxon>Oceanospirillales</taxon>
        <taxon>Endozoicomonadaceae</taxon>
        <taxon>Endozoicomonas</taxon>
    </lineage>
</organism>
<evidence type="ECO:0000313" key="3">
    <source>
        <dbReference type="EMBL" id="KEQ11626.1"/>
    </source>
</evidence>